<evidence type="ECO:0000313" key="2">
    <source>
        <dbReference type="EMBL" id="KAG0730240.1"/>
    </source>
</evidence>
<evidence type="ECO:0000256" key="1">
    <source>
        <dbReference type="SAM" id="MobiDB-lite"/>
    </source>
</evidence>
<sequence>MWVWDRDLDNSIKESTKRNGGKGTKEGGRPDQGPRQLAPHFLRTPNKVESFSSHRGRLYPLPSPRKEVFATLEPCSLQWHDHSMPPCDHEEERHKNCGPLKSLERDAQMLGRTVGTDVLFILREGTFLARKNPSADIWGPSAVARTFFYTFKAIVTRGKRNPKPTSVSPASQGVI</sequence>
<dbReference type="AlphaFoldDB" id="A0A8J4YNI4"/>
<name>A0A8J4YNI4_CHIOP</name>
<gene>
    <name evidence="2" type="ORF">GWK47_003302</name>
</gene>
<evidence type="ECO:0000313" key="3">
    <source>
        <dbReference type="Proteomes" id="UP000770661"/>
    </source>
</evidence>
<comment type="caution">
    <text evidence="2">The sequence shown here is derived from an EMBL/GenBank/DDBJ whole genome shotgun (WGS) entry which is preliminary data.</text>
</comment>
<reference evidence="2" key="1">
    <citation type="submission" date="2020-07" db="EMBL/GenBank/DDBJ databases">
        <title>The High-quality genome of the commercially important snow crab, Chionoecetes opilio.</title>
        <authorList>
            <person name="Jeong J.-H."/>
            <person name="Ryu S."/>
        </authorList>
    </citation>
    <scope>NUCLEOTIDE SEQUENCE</scope>
    <source>
        <strain evidence="2">MADBK_172401_WGS</strain>
        <tissue evidence="2">Digestive gland</tissue>
    </source>
</reference>
<feature type="compositionally biased region" description="Basic and acidic residues" evidence="1">
    <location>
        <begin position="1"/>
        <end position="29"/>
    </location>
</feature>
<proteinExistence type="predicted"/>
<dbReference type="OrthoDB" id="5949854at2759"/>
<organism evidence="2 3">
    <name type="scientific">Chionoecetes opilio</name>
    <name type="common">Atlantic snow crab</name>
    <name type="synonym">Cancer opilio</name>
    <dbReference type="NCBI Taxonomy" id="41210"/>
    <lineage>
        <taxon>Eukaryota</taxon>
        <taxon>Metazoa</taxon>
        <taxon>Ecdysozoa</taxon>
        <taxon>Arthropoda</taxon>
        <taxon>Crustacea</taxon>
        <taxon>Multicrustacea</taxon>
        <taxon>Malacostraca</taxon>
        <taxon>Eumalacostraca</taxon>
        <taxon>Eucarida</taxon>
        <taxon>Decapoda</taxon>
        <taxon>Pleocyemata</taxon>
        <taxon>Brachyura</taxon>
        <taxon>Eubrachyura</taxon>
        <taxon>Majoidea</taxon>
        <taxon>Majidae</taxon>
        <taxon>Chionoecetes</taxon>
    </lineage>
</organism>
<accession>A0A8J4YNI4</accession>
<dbReference type="Proteomes" id="UP000770661">
    <property type="component" value="Unassembled WGS sequence"/>
</dbReference>
<keyword evidence="3" id="KW-1185">Reference proteome</keyword>
<dbReference type="EMBL" id="JACEEZ010000360">
    <property type="protein sequence ID" value="KAG0730240.1"/>
    <property type="molecule type" value="Genomic_DNA"/>
</dbReference>
<protein>
    <submittedName>
        <fullName evidence="2">Uncharacterized protein</fullName>
    </submittedName>
</protein>
<feature type="region of interest" description="Disordered" evidence="1">
    <location>
        <begin position="1"/>
        <end position="39"/>
    </location>
</feature>